<dbReference type="InterPro" id="IPR036390">
    <property type="entry name" value="WH_DNA-bd_sf"/>
</dbReference>
<dbReference type="SMART" id="SM00347">
    <property type="entry name" value="HTH_MARR"/>
    <property type="match status" value="1"/>
</dbReference>
<evidence type="ECO:0000256" key="1">
    <source>
        <dbReference type="ARBA" id="ARBA00023015"/>
    </source>
</evidence>
<dbReference type="STRING" id="1304284.L21TH_1735"/>
<evidence type="ECO:0000256" key="2">
    <source>
        <dbReference type="ARBA" id="ARBA00023026"/>
    </source>
</evidence>
<evidence type="ECO:0000256" key="3">
    <source>
        <dbReference type="ARBA" id="ARBA00023125"/>
    </source>
</evidence>
<dbReference type="InterPro" id="IPR039422">
    <property type="entry name" value="MarR/SlyA-like"/>
</dbReference>
<evidence type="ECO:0000256" key="4">
    <source>
        <dbReference type="ARBA" id="ARBA00023163"/>
    </source>
</evidence>
<keyword evidence="8" id="KW-1185">Reference proteome</keyword>
<dbReference type="eggNOG" id="COG1846">
    <property type="taxonomic scope" value="Bacteria"/>
</dbReference>
<dbReference type="PROSITE" id="PS50995">
    <property type="entry name" value="HTH_MARR_2"/>
    <property type="match status" value="1"/>
</dbReference>
<dbReference type="EMBL" id="ARZA01000196">
    <property type="protein sequence ID" value="EOD00261.1"/>
    <property type="molecule type" value="Genomic_DNA"/>
</dbReference>
<dbReference type="Gene3D" id="1.10.10.10">
    <property type="entry name" value="Winged helix-like DNA-binding domain superfamily/Winged helix DNA-binding domain"/>
    <property type="match status" value="1"/>
</dbReference>
<dbReference type="GO" id="GO:0006950">
    <property type="term" value="P:response to stress"/>
    <property type="evidence" value="ECO:0007669"/>
    <property type="project" value="TreeGrafter"/>
</dbReference>
<dbReference type="InterPro" id="IPR055166">
    <property type="entry name" value="Transc_reg_Sar_Rot_HTH"/>
</dbReference>
<dbReference type="PANTHER" id="PTHR33164">
    <property type="entry name" value="TRANSCRIPTIONAL REGULATOR, MARR FAMILY"/>
    <property type="match status" value="1"/>
</dbReference>
<accession>R1CNH0</accession>
<keyword evidence="4" id="KW-0804">Transcription</keyword>
<reference evidence="7 8" key="1">
    <citation type="journal article" date="2015" name="Geomicrobiol. J.">
        <title>Caldisalinibacter kiritimatiensis gen. nov., sp. nov., a moderately thermohalophilic thiosulfate-reducing bacterium from a hypersaline microbial mat.</title>
        <authorList>
            <person name="Ben Hania W."/>
            <person name="Joseph M."/>
            <person name="Fiebig A."/>
            <person name="Bunk B."/>
            <person name="Klenk H.-P."/>
            <person name="Fardeau M.-L."/>
            <person name="Spring S."/>
        </authorList>
    </citation>
    <scope>NUCLEOTIDE SEQUENCE [LARGE SCALE GENOMIC DNA]</scope>
    <source>
        <strain evidence="7 8">L21-TH-D2</strain>
    </source>
</reference>
<organism evidence="7 8">
    <name type="scientific">Caldisalinibacter kiritimatiensis</name>
    <dbReference type="NCBI Taxonomy" id="1304284"/>
    <lineage>
        <taxon>Bacteria</taxon>
        <taxon>Bacillati</taxon>
        <taxon>Bacillota</taxon>
        <taxon>Tissierellia</taxon>
        <taxon>Tissierellales</taxon>
        <taxon>Thermohalobacteraceae</taxon>
        <taxon>Caldisalinibacter</taxon>
    </lineage>
</organism>
<dbReference type="PRINTS" id="PR00598">
    <property type="entry name" value="HTHMARR"/>
</dbReference>
<gene>
    <name evidence="7" type="ORF">L21TH_1735</name>
</gene>
<dbReference type="AlphaFoldDB" id="R1CNH0"/>
<feature type="domain" description="HTH marR-type" evidence="6">
    <location>
        <begin position="7"/>
        <end position="141"/>
    </location>
</feature>
<dbReference type="Pfam" id="PF22381">
    <property type="entry name" value="Staph_reg_Sar_Rot"/>
    <property type="match status" value="1"/>
</dbReference>
<dbReference type="InterPro" id="IPR036388">
    <property type="entry name" value="WH-like_DNA-bd_sf"/>
</dbReference>
<keyword evidence="1" id="KW-0805">Transcription regulation</keyword>
<evidence type="ECO:0000259" key="6">
    <source>
        <dbReference type="PROSITE" id="PS50995"/>
    </source>
</evidence>
<dbReference type="SUPFAM" id="SSF46785">
    <property type="entry name" value="Winged helix' DNA-binding domain"/>
    <property type="match status" value="1"/>
</dbReference>
<proteinExistence type="predicted"/>
<dbReference type="PANTHER" id="PTHR33164:SF89">
    <property type="entry name" value="MARR FAMILY REGULATORY PROTEIN"/>
    <property type="match status" value="1"/>
</dbReference>
<evidence type="ECO:0000313" key="8">
    <source>
        <dbReference type="Proteomes" id="UP000013378"/>
    </source>
</evidence>
<evidence type="ECO:0000256" key="5">
    <source>
        <dbReference type="ARBA" id="ARBA00040307"/>
    </source>
</evidence>
<dbReference type="GO" id="GO:0003677">
    <property type="term" value="F:DNA binding"/>
    <property type="evidence" value="ECO:0007669"/>
    <property type="project" value="UniProtKB-KW"/>
</dbReference>
<dbReference type="GO" id="GO:0003700">
    <property type="term" value="F:DNA-binding transcription factor activity"/>
    <property type="evidence" value="ECO:0007669"/>
    <property type="project" value="InterPro"/>
</dbReference>
<dbReference type="InterPro" id="IPR023187">
    <property type="entry name" value="Tscrpt_reg_MarR-type_CS"/>
</dbReference>
<keyword evidence="2" id="KW-0843">Virulence</keyword>
<name>R1CNH0_9FIRM</name>
<comment type="caution">
    <text evidence="7">The sequence shown here is derived from an EMBL/GenBank/DDBJ whole genome shotgun (WGS) entry which is preliminary data.</text>
</comment>
<sequence length="146" mass="16983">MDSRQKSQQIIEHIKQINRLVHTKHHEVAKEHNLTLDQFHLLVHLPKREEPPTISEIADRASKAHNTISEKVTRLEEKGLVKRVRDEKDRRISRVVITEKGQKLLDTIKRQAGYEFVYNALEKIDNEIVDNLLGGLKELSEQLNKG</sequence>
<dbReference type="PROSITE" id="PS01117">
    <property type="entry name" value="HTH_MARR_1"/>
    <property type="match status" value="1"/>
</dbReference>
<dbReference type="OrthoDB" id="1706997at2"/>
<dbReference type="InterPro" id="IPR000835">
    <property type="entry name" value="HTH_MarR-typ"/>
</dbReference>
<dbReference type="RefSeq" id="WP_006314212.1">
    <property type="nucleotide sequence ID" value="NZ_ARZA01000196.1"/>
</dbReference>
<dbReference type="Proteomes" id="UP000013378">
    <property type="component" value="Unassembled WGS sequence"/>
</dbReference>
<protein>
    <recommendedName>
        <fullName evidence="5">HTH-type transcriptional regulator MgrA</fullName>
    </recommendedName>
</protein>
<evidence type="ECO:0000313" key="7">
    <source>
        <dbReference type="EMBL" id="EOD00261.1"/>
    </source>
</evidence>
<keyword evidence="3" id="KW-0238">DNA-binding</keyword>